<comment type="catalytic activity">
    <reaction evidence="1">
        <text>ATP + protein L-histidine = ADP + protein N-phospho-L-histidine.</text>
        <dbReference type="EC" id="2.7.13.3"/>
    </reaction>
</comment>
<dbReference type="GO" id="GO:0000155">
    <property type="term" value="F:phosphorelay sensor kinase activity"/>
    <property type="evidence" value="ECO:0007669"/>
    <property type="project" value="InterPro"/>
</dbReference>
<evidence type="ECO:0000256" key="7">
    <source>
        <dbReference type="ARBA" id="ARBA00022777"/>
    </source>
</evidence>
<dbReference type="InterPro" id="IPR004358">
    <property type="entry name" value="Sig_transdc_His_kin-like_C"/>
</dbReference>
<dbReference type="Pfam" id="PF00512">
    <property type="entry name" value="HisKA"/>
    <property type="match status" value="1"/>
</dbReference>
<feature type="domain" description="Histidine kinase" evidence="12">
    <location>
        <begin position="313"/>
        <end position="530"/>
    </location>
</feature>
<dbReference type="InterPro" id="IPR036097">
    <property type="entry name" value="HisK_dim/P_sf"/>
</dbReference>
<dbReference type="SMART" id="SM00388">
    <property type="entry name" value="HisKA"/>
    <property type="match status" value="1"/>
</dbReference>
<dbReference type="GO" id="GO:0005524">
    <property type="term" value="F:ATP binding"/>
    <property type="evidence" value="ECO:0007669"/>
    <property type="project" value="UniProtKB-KW"/>
</dbReference>
<keyword evidence="8" id="KW-0067">ATP-binding</keyword>
<keyword evidence="6" id="KW-0547">Nucleotide-binding</keyword>
<keyword evidence="11" id="KW-0812">Transmembrane</keyword>
<dbReference type="CDD" id="cd06225">
    <property type="entry name" value="HAMP"/>
    <property type="match status" value="1"/>
</dbReference>
<dbReference type="Proteomes" id="UP000178082">
    <property type="component" value="Unassembled WGS sequence"/>
</dbReference>
<dbReference type="SMART" id="SM00304">
    <property type="entry name" value="HAMP"/>
    <property type="match status" value="1"/>
</dbReference>
<dbReference type="InterPro" id="IPR003661">
    <property type="entry name" value="HisK_dim/P_dom"/>
</dbReference>
<dbReference type="Gene3D" id="1.10.287.130">
    <property type="match status" value="1"/>
</dbReference>
<evidence type="ECO:0000313" key="15">
    <source>
        <dbReference type="Proteomes" id="UP000178082"/>
    </source>
</evidence>
<evidence type="ECO:0000313" key="14">
    <source>
        <dbReference type="EMBL" id="OGL52179.1"/>
    </source>
</evidence>
<evidence type="ECO:0000256" key="6">
    <source>
        <dbReference type="ARBA" id="ARBA00022741"/>
    </source>
</evidence>
<feature type="transmembrane region" description="Helical" evidence="11">
    <location>
        <begin position="199"/>
        <end position="221"/>
    </location>
</feature>
<dbReference type="Pfam" id="PF00672">
    <property type="entry name" value="HAMP"/>
    <property type="match status" value="1"/>
</dbReference>
<feature type="domain" description="HAMP" evidence="13">
    <location>
        <begin position="223"/>
        <end position="271"/>
    </location>
</feature>
<dbReference type="PROSITE" id="PS50885">
    <property type="entry name" value="HAMP"/>
    <property type="match status" value="1"/>
</dbReference>
<dbReference type="InterPro" id="IPR003594">
    <property type="entry name" value="HATPase_dom"/>
</dbReference>
<keyword evidence="5" id="KW-0808">Transferase</keyword>
<keyword evidence="4" id="KW-0597">Phosphoprotein</keyword>
<evidence type="ECO:0000256" key="5">
    <source>
        <dbReference type="ARBA" id="ARBA00022679"/>
    </source>
</evidence>
<gene>
    <name evidence="14" type="ORF">A3G31_07110</name>
</gene>
<dbReference type="SMART" id="SM00387">
    <property type="entry name" value="HATPase_c"/>
    <property type="match status" value="1"/>
</dbReference>
<evidence type="ECO:0000256" key="4">
    <source>
        <dbReference type="ARBA" id="ARBA00022553"/>
    </source>
</evidence>
<dbReference type="Gene3D" id="1.10.8.500">
    <property type="entry name" value="HAMP domain in histidine kinase"/>
    <property type="match status" value="1"/>
</dbReference>
<evidence type="ECO:0000256" key="10">
    <source>
        <dbReference type="SAM" id="Coils"/>
    </source>
</evidence>
<dbReference type="InterPro" id="IPR036890">
    <property type="entry name" value="HATPase_C_sf"/>
</dbReference>
<keyword evidence="11" id="KW-0472">Membrane</keyword>
<dbReference type="EC" id="2.7.13.3" evidence="3"/>
<comment type="caution">
    <text evidence="14">The sequence shown here is derived from an EMBL/GenBank/DDBJ whole genome shotgun (WGS) entry which is preliminary data.</text>
</comment>
<organism evidence="14 15">
    <name type="scientific">Candidatus Schekmanbacteria bacterium RIFCSPLOWO2_12_FULL_38_15</name>
    <dbReference type="NCBI Taxonomy" id="1817883"/>
    <lineage>
        <taxon>Bacteria</taxon>
        <taxon>Candidatus Schekmaniibacteriota</taxon>
    </lineage>
</organism>
<evidence type="ECO:0000259" key="13">
    <source>
        <dbReference type="PROSITE" id="PS50885"/>
    </source>
</evidence>
<name>A0A1F7SEI9_9BACT</name>
<dbReference type="Gene3D" id="3.30.450.290">
    <property type="match status" value="1"/>
</dbReference>
<dbReference type="SUPFAM" id="SSF55874">
    <property type="entry name" value="ATPase domain of HSP90 chaperone/DNA topoisomerase II/histidine kinase"/>
    <property type="match status" value="1"/>
</dbReference>
<keyword evidence="11" id="KW-1133">Transmembrane helix</keyword>
<keyword evidence="10" id="KW-0175">Coiled coil</keyword>
<keyword evidence="9" id="KW-0902">Two-component regulatory system</keyword>
<dbReference type="SUPFAM" id="SSF47384">
    <property type="entry name" value="Homodimeric domain of signal transducing histidine kinase"/>
    <property type="match status" value="1"/>
</dbReference>
<dbReference type="AlphaFoldDB" id="A0A1F7SEI9"/>
<dbReference type="Gene3D" id="3.30.565.10">
    <property type="entry name" value="Histidine kinase-like ATPase, C-terminal domain"/>
    <property type="match status" value="1"/>
</dbReference>
<dbReference type="EMBL" id="MGDI01000033">
    <property type="protein sequence ID" value="OGL52179.1"/>
    <property type="molecule type" value="Genomic_DNA"/>
</dbReference>
<evidence type="ECO:0000259" key="12">
    <source>
        <dbReference type="PROSITE" id="PS50109"/>
    </source>
</evidence>
<dbReference type="SUPFAM" id="SSF158472">
    <property type="entry name" value="HAMP domain-like"/>
    <property type="match status" value="1"/>
</dbReference>
<dbReference type="InterPro" id="IPR005467">
    <property type="entry name" value="His_kinase_dom"/>
</dbReference>
<proteinExistence type="predicted"/>
<dbReference type="GO" id="GO:0016020">
    <property type="term" value="C:membrane"/>
    <property type="evidence" value="ECO:0007669"/>
    <property type="project" value="UniProtKB-SubCell"/>
</dbReference>
<evidence type="ECO:0000256" key="9">
    <source>
        <dbReference type="ARBA" id="ARBA00023012"/>
    </source>
</evidence>
<dbReference type="InterPro" id="IPR003660">
    <property type="entry name" value="HAMP_dom"/>
</dbReference>
<reference evidence="14 15" key="1">
    <citation type="journal article" date="2016" name="Nat. Commun.">
        <title>Thousands of microbial genomes shed light on interconnected biogeochemical processes in an aquifer system.</title>
        <authorList>
            <person name="Anantharaman K."/>
            <person name="Brown C.T."/>
            <person name="Hug L.A."/>
            <person name="Sharon I."/>
            <person name="Castelle C.J."/>
            <person name="Probst A.J."/>
            <person name="Thomas B.C."/>
            <person name="Singh A."/>
            <person name="Wilkins M.J."/>
            <person name="Karaoz U."/>
            <person name="Brodie E.L."/>
            <person name="Williams K.H."/>
            <person name="Hubbard S.S."/>
            <person name="Banfield J.F."/>
        </authorList>
    </citation>
    <scope>NUCLEOTIDE SEQUENCE [LARGE SCALE GENOMIC DNA]</scope>
</reference>
<dbReference type="PROSITE" id="PS50109">
    <property type="entry name" value="HIS_KIN"/>
    <property type="match status" value="1"/>
</dbReference>
<dbReference type="PANTHER" id="PTHR43065">
    <property type="entry name" value="SENSOR HISTIDINE KINASE"/>
    <property type="match status" value="1"/>
</dbReference>
<evidence type="ECO:0000256" key="8">
    <source>
        <dbReference type="ARBA" id="ARBA00022840"/>
    </source>
</evidence>
<evidence type="ECO:0000256" key="1">
    <source>
        <dbReference type="ARBA" id="ARBA00000085"/>
    </source>
</evidence>
<dbReference type="PANTHER" id="PTHR43065:SF10">
    <property type="entry name" value="PEROXIDE STRESS-ACTIVATED HISTIDINE KINASE MAK3"/>
    <property type="match status" value="1"/>
</dbReference>
<accession>A0A1F7SEI9</accession>
<evidence type="ECO:0000256" key="3">
    <source>
        <dbReference type="ARBA" id="ARBA00012438"/>
    </source>
</evidence>
<feature type="transmembrane region" description="Helical" evidence="11">
    <location>
        <begin position="12"/>
        <end position="32"/>
    </location>
</feature>
<protein>
    <recommendedName>
        <fullName evidence="3">histidine kinase</fullName>
        <ecNumber evidence="3">2.7.13.3</ecNumber>
    </recommendedName>
</protein>
<dbReference type="STRING" id="1817883.A3G31_07110"/>
<dbReference type="CDD" id="cd00082">
    <property type="entry name" value="HisKA"/>
    <property type="match status" value="1"/>
</dbReference>
<evidence type="ECO:0000256" key="2">
    <source>
        <dbReference type="ARBA" id="ARBA00004370"/>
    </source>
</evidence>
<evidence type="ECO:0000256" key="11">
    <source>
        <dbReference type="SAM" id="Phobius"/>
    </source>
</evidence>
<sequence length="539" mass="60611">MFCTHFLRLLSFKLFALLMLLLIILFSFYMYINLKLHTSHLMANVIASANRTSDLIKKSTRYSMLKNQKEDVDQIITTLGNLQGVDGIRIYNKKGLIMFSGRKEETGEAVDMKAEACYVCHSEKIPKKTLPSINRTRIFYSQKGYRVLGLINPIDNEPDCSNASCHAHPASIKVLGVLDVKMSLAQVDRNIRESENKMIFFAVLFILTVGIVSGVFIWFMVHNPVKKLTIGTQEISKGNLDYQIDVKSKDEIGQLAKSFAYMMQELKKAYEEITNWSKTLEKRVKEKSEELERTQAHIVRVEKMASLGKLSATVAHEINNPLGGILTYTKLLIKKLEKLNIQGYDESIIKFLKIIENESKRCGRIVKDLLVFAKSSSVNFQQENLKNVVEKSLLLVNHHLEIKNVKVEKIMPDADLTIVCDTNQIQQALIALFINSVEAMPNGGTLRIELIPETGKNLIQIKISDTGVGIKEDIIPNIFEPFFTTKKDGSGLGLGLSVGYGIIKKHEGDIAVDSKINEGTTFTIILPTDLPKGEQKVVE</sequence>
<dbReference type="Pfam" id="PF02518">
    <property type="entry name" value="HATPase_c"/>
    <property type="match status" value="1"/>
</dbReference>
<comment type="subcellular location">
    <subcellularLocation>
        <location evidence="2">Membrane</location>
    </subcellularLocation>
</comment>
<keyword evidence="7" id="KW-0418">Kinase</keyword>
<feature type="coiled-coil region" evidence="10">
    <location>
        <begin position="277"/>
        <end position="304"/>
    </location>
</feature>
<dbReference type="PRINTS" id="PR00344">
    <property type="entry name" value="BCTRLSENSOR"/>
</dbReference>